<protein>
    <submittedName>
        <fullName evidence="1">Uncharacterized protein</fullName>
    </submittedName>
</protein>
<name>A0A2S5CL47_9GAMM</name>
<sequence length="115" mass="12759">MAAGQGALKKIEGGVNDVYVRADRYAKISPGQVQELLTKYQNVYAERKSVGLEGPEHAGYSSVGLIKFQYEGEPVEIYGSVIHQAFAYLKPISPIEKWLCYPKKNPMHTLCPIEG</sequence>
<organism evidence="1 2">
    <name type="scientific">Methylovulum psychrotolerans</name>
    <dbReference type="NCBI Taxonomy" id="1704499"/>
    <lineage>
        <taxon>Bacteria</taxon>
        <taxon>Pseudomonadati</taxon>
        <taxon>Pseudomonadota</taxon>
        <taxon>Gammaproteobacteria</taxon>
        <taxon>Methylococcales</taxon>
        <taxon>Methylococcaceae</taxon>
        <taxon>Methylovulum</taxon>
    </lineage>
</organism>
<evidence type="ECO:0000313" key="1">
    <source>
        <dbReference type="EMBL" id="POZ51545.1"/>
    </source>
</evidence>
<evidence type="ECO:0000313" key="2">
    <source>
        <dbReference type="Proteomes" id="UP000237423"/>
    </source>
</evidence>
<gene>
    <name evidence="1" type="ORF">AADEFJLK_02411</name>
</gene>
<reference evidence="1 2" key="1">
    <citation type="submission" date="2017-11" db="EMBL/GenBank/DDBJ databases">
        <title>Draft Genome Sequence of Methylobacter psychrotolerans Sph1T, an Obligate Methanotroph from Low-Temperature Environments.</title>
        <authorList>
            <person name="Oshkin I.Y."/>
            <person name="Miroshnikov K."/>
            <person name="Belova S.E."/>
            <person name="Korzhenkov A."/>
            <person name="Toshchakov S.V."/>
            <person name="Dedysh S.N."/>
        </authorList>
    </citation>
    <scope>NUCLEOTIDE SEQUENCE [LARGE SCALE GENOMIC DNA]</scope>
    <source>
        <strain evidence="1 2">Sph1</strain>
    </source>
</reference>
<dbReference type="AlphaFoldDB" id="A0A2S5CL47"/>
<dbReference type="Proteomes" id="UP000237423">
    <property type="component" value="Unassembled WGS sequence"/>
</dbReference>
<dbReference type="EMBL" id="PGFZ01000005">
    <property type="protein sequence ID" value="POZ51545.1"/>
    <property type="molecule type" value="Genomic_DNA"/>
</dbReference>
<proteinExistence type="predicted"/>
<comment type="caution">
    <text evidence="1">The sequence shown here is derived from an EMBL/GenBank/DDBJ whole genome shotgun (WGS) entry which is preliminary data.</text>
</comment>
<accession>A0A2S5CL47</accession>
<dbReference type="RefSeq" id="WP_103974457.1">
    <property type="nucleotide sequence ID" value="NZ_PGFZ01000005.1"/>
</dbReference>